<dbReference type="AlphaFoldDB" id="A0AAD8QFT6"/>
<dbReference type="EMBL" id="JAHLJV010000001">
    <property type="protein sequence ID" value="KAK1600359.1"/>
    <property type="molecule type" value="Genomic_DNA"/>
</dbReference>
<keyword evidence="2" id="KW-1185">Reference proteome</keyword>
<reference evidence="1" key="1">
    <citation type="submission" date="2021-06" db="EMBL/GenBank/DDBJ databases">
        <title>Comparative genomics, transcriptomics and evolutionary studies reveal genomic signatures of adaptation to plant cell wall in hemibiotrophic fungi.</title>
        <authorList>
            <consortium name="DOE Joint Genome Institute"/>
            <person name="Baroncelli R."/>
            <person name="Diaz J.F."/>
            <person name="Benocci T."/>
            <person name="Peng M."/>
            <person name="Battaglia E."/>
            <person name="Haridas S."/>
            <person name="Andreopoulos W."/>
            <person name="Labutti K."/>
            <person name="Pangilinan J."/>
            <person name="Floch G.L."/>
            <person name="Makela M.R."/>
            <person name="Henrissat B."/>
            <person name="Grigoriev I.V."/>
            <person name="Crouch J.A."/>
            <person name="De Vries R.P."/>
            <person name="Sukno S.A."/>
            <person name="Thon M.R."/>
        </authorList>
    </citation>
    <scope>NUCLEOTIDE SEQUENCE</scope>
    <source>
        <strain evidence="1">CBS 125086</strain>
    </source>
</reference>
<accession>A0AAD8QFT6</accession>
<dbReference type="RefSeq" id="XP_060420855.1">
    <property type="nucleotide sequence ID" value="XM_060551180.1"/>
</dbReference>
<dbReference type="GeneID" id="85435420"/>
<name>A0AAD8QFT6_9PEZI</name>
<proteinExistence type="predicted"/>
<comment type="caution">
    <text evidence="1">The sequence shown here is derived from an EMBL/GenBank/DDBJ whole genome shotgun (WGS) entry which is preliminary data.</text>
</comment>
<dbReference type="Proteomes" id="UP001230504">
    <property type="component" value="Unassembled WGS sequence"/>
</dbReference>
<protein>
    <submittedName>
        <fullName evidence="1">Uncharacterized protein</fullName>
    </submittedName>
</protein>
<sequence length="170" mass="19287">MKPPSNPHSYKGLLGLVMFSSRCMRTIAASPGSHAAHLPKAWIVAPKLRLLLSTTALVSHLDGLHIPSSSRDREGHEPSVNAGRHIIRWRGMNITVWTFAVSRYLGNTGSADSRRIDKYSIHKLLNWRRSSVWEPPRIQGQRQVCIINKKLMSDARRNALFPHVSVWRRV</sequence>
<organism evidence="1 2">
    <name type="scientific">Colletotrichum navitas</name>
    <dbReference type="NCBI Taxonomy" id="681940"/>
    <lineage>
        <taxon>Eukaryota</taxon>
        <taxon>Fungi</taxon>
        <taxon>Dikarya</taxon>
        <taxon>Ascomycota</taxon>
        <taxon>Pezizomycotina</taxon>
        <taxon>Sordariomycetes</taxon>
        <taxon>Hypocreomycetidae</taxon>
        <taxon>Glomerellales</taxon>
        <taxon>Glomerellaceae</taxon>
        <taxon>Colletotrichum</taxon>
        <taxon>Colletotrichum graminicola species complex</taxon>
    </lineage>
</organism>
<gene>
    <name evidence="1" type="ORF">LY79DRAFT_16559</name>
</gene>
<evidence type="ECO:0000313" key="2">
    <source>
        <dbReference type="Proteomes" id="UP001230504"/>
    </source>
</evidence>
<evidence type="ECO:0000313" key="1">
    <source>
        <dbReference type="EMBL" id="KAK1600359.1"/>
    </source>
</evidence>